<dbReference type="RefSeq" id="WP_155442140.1">
    <property type="nucleotide sequence ID" value="NZ_WNLA01000030.1"/>
</dbReference>
<gene>
    <name evidence="1" type="ORF">GM668_27355</name>
</gene>
<sequence length="108" mass="11571">MMVTVAFATFPLTTEPATTEAAEVVVVVVVVVDGVVVVGVEGLSELPQDASSTTTEMVEIRDIFLESIAILPVLVAIFVRTDLLHPFICCSTRITAVQDKQSFSLFAL</sequence>
<comment type="caution">
    <text evidence="1">The sequence shown here is derived from an EMBL/GenBank/DDBJ whole genome shotgun (WGS) entry which is preliminary data.</text>
</comment>
<evidence type="ECO:0000313" key="1">
    <source>
        <dbReference type="EMBL" id="MTW05800.1"/>
    </source>
</evidence>
<dbReference type="EMBL" id="WNLA01000030">
    <property type="protein sequence ID" value="MTW05800.1"/>
    <property type="molecule type" value="Genomic_DNA"/>
</dbReference>
<organism evidence="1 2">
    <name type="scientific">Pseudoduganella ginsengisoli</name>
    <dbReference type="NCBI Taxonomy" id="1462440"/>
    <lineage>
        <taxon>Bacteria</taxon>
        <taxon>Pseudomonadati</taxon>
        <taxon>Pseudomonadota</taxon>
        <taxon>Betaproteobacteria</taxon>
        <taxon>Burkholderiales</taxon>
        <taxon>Oxalobacteraceae</taxon>
        <taxon>Telluria group</taxon>
        <taxon>Pseudoduganella</taxon>
    </lineage>
</organism>
<dbReference type="Proteomes" id="UP000484015">
    <property type="component" value="Unassembled WGS sequence"/>
</dbReference>
<protein>
    <submittedName>
        <fullName evidence="1">Uncharacterized protein</fullName>
    </submittedName>
</protein>
<dbReference type="AlphaFoldDB" id="A0A6L6Q864"/>
<keyword evidence="2" id="KW-1185">Reference proteome</keyword>
<proteinExistence type="predicted"/>
<accession>A0A6L6Q864</accession>
<evidence type="ECO:0000313" key="2">
    <source>
        <dbReference type="Proteomes" id="UP000484015"/>
    </source>
</evidence>
<reference evidence="1 2" key="1">
    <citation type="submission" date="2019-11" db="EMBL/GenBank/DDBJ databases">
        <title>Type strains purchased from KCTC, JCM and DSMZ.</title>
        <authorList>
            <person name="Lu H."/>
        </authorList>
    </citation>
    <scope>NUCLEOTIDE SEQUENCE [LARGE SCALE GENOMIC DNA]</scope>
    <source>
        <strain evidence="1 2">KCTC 42409</strain>
    </source>
</reference>
<name>A0A6L6Q864_9BURK</name>